<dbReference type="EC" id="2.4.-.-" evidence="2"/>
<dbReference type="Pfam" id="PF13692">
    <property type="entry name" value="Glyco_trans_1_4"/>
    <property type="match status" value="1"/>
</dbReference>
<sequence length="382" mass="42674">MHFLFVKENLAYPRSSGHDVHSYYLMRALTALGHEVSLATLKEVDPQAVAGGGLSSTHTLTGKGFENGTLNLSKMQEKFRGYWGIRPEIIREVGHLAKELKADVVSVVGLNVLPYLGAVDSARRVWYAGDEWFWHHTSQVRMLKSSTWGELKEGLIKGMYERVYSRLLDRVWMVSPADKKALRWVAGYRATDVLPNGIDGEYYCPADEAQTPLSTVFWGRLDFGPNIQALQWYCQNVWPRLKQARPEATFSVYGFKATAPVENLAKSTPGMILRPDLPDIRSEVRRHEVVVLPFVSGGGIKNKLLEAAALGKAIVCTPRTVKGLAAGDSVYQESHPNRFASRVMDLWAGAQLRKDLGQAARNWVLQHHTWEACAKTAVEGLK</sequence>
<dbReference type="PANTHER" id="PTHR12526">
    <property type="entry name" value="GLYCOSYLTRANSFERASE"/>
    <property type="match status" value="1"/>
</dbReference>
<dbReference type="CDD" id="cd03801">
    <property type="entry name" value="GT4_PimA-like"/>
    <property type="match status" value="1"/>
</dbReference>
<dbReference type="SUPFAM" id="SSF53756">
    <property type="entry name" value="UDP-Glycosyltransferase/glycogen phosphorylase"/>
    <property type="match status" value="1"/>
</dbReference>
<dbReference type="KEGG" id="tsph:KIH39_20180"/>
<keyword evidence="2" id="KW-0808">Transferase</keyword>
<protein>
    <submittedName>
        <fullName evidence="2">Glycosyltransferase</fullName>
        <ecNumber evidence="2">2.4.-.-</ecNumber>
    </submittedName>
</protein>
<dbReference type="GO" id="GO:0016757">
    <property type="term" value="F:glycosyltransferase activity"/>
    <property type="evidence" value="ECO:0007669"/>
    <property type="project" value="UniProtKB-KW"/>
</dbReference>
<dbReference type="InterPro" id="IPR028098">
    <property type="entry name" value="Glyco_trans_4-like_N"/>
</dbReference>
<keyword evidence="2" id="KW-0328">Glycosyltransferase</keyword>
<dbReference type="AlphaFoldDB" id="A0A8E6B601"/>
<accession>A0A8E6B601</accession>
<dbReference type="RefSeq" id="WP_213495024.1">
    <property type="nucleotide sequence ID" value="NZ_CP074694.1"/>
</dbReference>
<dbReference type="Pfam" id="PF13439">
    <property type="entry name" value="Glyco_transf_4"/>
    <property type="match status" value="1"/>
</dbReference>
<organism evidence="2 3">
    <name type="scientific">Telmatocola sphagniphila</name>
    <dbReference type="NCBI Taxonomy" id="1123043"/>
    <lineage>
        <taxon>Bacteria</taxon>
        <taxon>Pseudomonadati</taxon>
        <taxon>Planctomycetota</taxon>
        <taxon>Planctomycetia</taxon>
        <taxon>Gemmatales</taxon>
        <taxon>Gemmataceae</taxon>
    </lineage>
</organism>
<keyword evidence="3" id="KW-1185">Reference proteome</keyword>
<dbReference type="PANTHER" id="PTHR12526:SF600">
    <property type="entry name" value="GLYCOSYL TRANSFERASE GROUP 1"/>
    <property type="match status" value="1"/>
</dbReference>
<dbReference type="EMBL" id="CP074694">
    <property type="protein sequence ID" value="QVL31143.1"/>
    <property type="molecule type" value="Genomic_DNA"/>
</dbReference>
<evidence type="ECO:0000313" key="3">
    <source>
        <dbReference type="Proteomes" id="UP000676194"/>
    </source>
</evidence>
<reference evidence="2" key="1">
    <citation type="submission" date="2021-05" db="EMBL/GenBank/DDBJ databases">
        <title>Complete genome sequence of the cellulolytic planctomycete Telmatocola sphagniphila SP2T and characterization of the first cellulase from planctomycetes.</title>
        <authorList>
            <person name="Rakitin A.L."/>
            <person name="Beletsky A.V."/>
            <person name="Naumoff D.G."/>
            <person name="Kulichevskaya I.S."/>
            <person name="Mardanov A.V."/>
            <person name="Ravin N.V."/>
            <person name="Dedysh S.N."/>
        </authorList>
    </citation>
    <scope>NUCLEOTIDE SEQUENCE</scope>
    <source>
        <strain evidence="2">SP2T</strain>
    </source>
</reference>
<dbReference type="Proteomes" id="UP000676194">
    <property type="component" value="Chromosome"/>
</dbReference>
<evidence type="ECO:0000259" key="1">
    <source>
        <dbReference type="Pfam" id="PF13439"/>
    </source>
</evidence>
<feature type="domain" description="Glycosyltransferase subfamily 4-like N-terminal" evidence="1">
    <location>
        <begin position="17"/>
        <end position="199"/>
    </location>
</feature>
<dbReference type="Gene3D" id="3.40.50.2000">
    <property type="entry name" value="Glycogen Phosphorylase B"/>
    <property type="match status" value="2"/>
</dbReference>
<evidence type="ECO:0000313" key="2">
    <source>
        <dbReference type="EMBL" id="QVL31143.1"/>
    </source>
</evidence>
<proteinExistence type="predicted"/>
<gene>
    <name evidence="2" type="ORF">KIH39_20180</name>
</gene>
<name>A0A8E6B601_9BACT</name>